<dbReference type="GO" id="GO:1990573">
    <property type="term" value="P:potassium ion import across plasma membrane"/>
    <property type="evidence" value="ECO:0007669"/>
    <property type="project" value="TreeGrafter"/>
</dbReference>
<dbReference type="GO" id="GO:0008511">
    <property type="term" value="F:sodium:potassium:chloride symporter activity"/>
    <property type="evidence" value="ECO:0007669"/>
    <property type="project" value="TreeGrafter"/>
</dbReference>
<feature type="compositionally biased region" description="Basic and acidic residues" evidence="5">
    <location>
        <begin position="206"/>
        <end position="221"/>
    </location>
</feature>
<feature type="transmembrane region" description="Helical" evidence="6">
    <location>
        <begin position="620"/>
        <end position="637"/>
    </location>
</feature>
<feature type="compositionally biased region" description="Polar residues" evidence="5">
    <location>
        <begin position="940"/>
        <end position="955"/>
    </location>
</feature>
<protein>
    <recommendedName>
        <fullName evidence="11">Solute carrier family 12 member 2</fullName>
    </recommendedName>
</protein>
<feature type="compositionally biased region" description="Basic and acidic residues" evidence="5">
    <location>
        <begin position="12"/>
        <end position="21"/>
    </location>
</feature>
<comment type="caution">
    <text evidence="9">The sequence shown here is derived from an EMBL/GenBank/DDBJ whole genome shotgun (WGS) entry which is preliminary data.</text>
</comment>
<dbReference type="InterPro" id="IPR004841">
    <property type="entry name" value="AA-permease/SLC12A_dom"/>
</dbReference>
<dbReference type="Proteomes" id="UP001186944">
    <property type="component" value="Unassembled WGS sequence"/>
</dbReference>
<feature type="domain" description="SLC12A transporter C-terminal" evidence="8">
    <location>
        <begin position="767"/>
        <end position="1190"/>
    </location>
</feature>
<feature type="region of interest" description="Disordered" evidence="5">
    <location>
        <begin position="206"/>
        <end position="253"/>
    </location>
</feature>
<evidence type="ECO:0000256" key="3">
    <source>
        <dbReference type="ARBA" id="ARBA00022989"/>
    </source>
</evidence>
<keyword evidence="2 6" id="KW-0812">Transmembrane</keyword>
<dbReference type="InterPro" id="IPR004842">
    <property type="entry name" value="SLC12A_fam"/>
</dbReference>
<evidence type="ECO:0000313" key="10">
    <source>
        <dbReference type="Proteomes" id="UP001186944"/>
    </source>
</evidence>
<evidence type="ECO:0008006" key="11">
    <source>
        <dbReference type="Google" id="ProtNLM"/>
    </source>
</evidence>
<dbReference type="Pfam" id="PF03522">
    <property type="entry name" value="SLC12"/>
    <property type="match status" value="1"/>
</dbReference>
<feature type="region of interest" description="Disordered" evidence="5">
    <location>
        <begin position="72"/>
        <end position="94"/>
    </location>
</feature>
<keyword evidence="10" id="KW-1185">Reference proteome</keyword>
<feature type="transmembrane region" description="Helical" evidence="6">
    <location>
        <begin position="257"/>
        <end position="278"/>
    </location>
</feature>
<dbReference type="GO" id="GO:0055078">
    <property type="term" value="P:sodium ion homeostasis"/>
    <property type="evidence" value="ECO:0007669"/>
    <property type="project" value="TreeGrafter"/>
</dbReference>
<dbReference type="Gene3D" id="1.20.1740.10">
    <property type="entry name" value="Amino acid/polyamine transporter I"/>
    <property type="match status" value="1"/>
</dbReference>
<gene>
    <name evidence="9" type="ORF">FSP39_008537</name>
</gene>
<dbReference type="InterPro" id="IPR018491">
    <property type="entry name" value="SLC12_C"/>
</dbReference>
<feature type="region of interest" description="Disordered" evidence="5">
    <location>
        <begin position="905"/>
        <end position="956"/>
    </location>
</feature>
<feature type="transmembrane region" description="Helical" evidence="6">
    <location>
        <begin position="290"/>
        <end position="315"/>
    </location>
</feature>
<dbReference type="EMBL" id="VSWD01000007">
    <property type="protein sequence ID" value="KAK3097309.1"/>
    <property type="molecule type" value="Genomic_DNA"/>
</dbReference>
<evidence type="ECO:0000256" key="4">
    <source>
        <dbReference type="ARBA" id="ARBA00023136"/>
    </source>
</evidence>
<feature type="transmembrane region" description="Helical" evidence="6">
    <location>
        <begin position="409"/>
        <end position="428"/>
    </location>
</feature>
<feature type="transmembrane region" description="Helical" evidence="6">
    <location>
        <begin position="495"/>
        <end position="515"/>
    </location>
</feature>
<feature type="transmembrane region" description="Helical" evidence="6">
    <location>
        <begin position="382"/>
        <end position="402"/>
    </location>
</feature>
<evidence type="ECO:0000313" key="9">
    <source>
        <dbReference type="EMBL" id="KAK3097309.1"/>
    </source>
</evidence>
<feature type="transmembrane region" description="Helical" evidence="6">
    <location>
        <begin position="681"/>
        <end position="714"/>
    </location>
</feature>
<reference evidence="9" key="1">
    <citation type="submission" date="2019-08" db="EMBL/GenBank/DDBJ databases">
        <title>The improved chromosome-level genome for the pearl oyster Pinctada fucata martensii using PacBio sequencing and Hi-C.</title>
        <authorList>
            <person name="Zheng Z."/>
        </authorList>
    </citation>
    <scope>NUCLEOTIDE SEQUENCE</scope>
    <source>
        <strain evidence="9">ZZ-2019</strain>
        <tissue evidence="9">Adductor muscle</tissue>
    </source>
</reference>
<organism evidence="9 10">
    <name type="scientific">Pinctada imbricata</name>
    <name type="common">Atlantic pearl-oyster</name>
    <name type="synonym">Pinctada martensii</name>
    <dbReference type="NCBI Taxonomy" id="66713"/>
    <lineage>
        <taxon>Eukaryota</taxon>
        <taxon>Metazoa</taxon>
        <taxon>Spiralia</taxon>
        <taxon>Lophotrochozoa</taxon>
        <taxon>Mollusca</taxon>
        <taxon>Bivalvia</taxon>
        <taxon>Autobranchia</taxon>
        <taxon>Pteriomorphia</taxon>
        <taxon>Pterioida</taxon>
        <taxon>Pterioidea</taxon>
        <taxon>Pteriidae</taxon>
        <taxon>Pinctada</taxon>
    </lineage>
</organism>
<comment type="subcellular location">
    <subcellularLocation>
        <location evidence="1">Membrane</location>
        <topology evidence="1">Multi-pass membrane protein</topology>
    </subcellularLocation>
</comment>
<evidence type="ECO:0000256" key="5">
    <source>
        <dbReference type="SAM" id="MobiDB-lite"/>
    </source>
</evidence>
<evidence type="ECO:0000256" key="1">
    <source>
        <dbReference type="ARBA" id="ARBA00004141"/>
    </source>
</evidence>
<feature type="domain" description="Amino acid permease/ SLC12A" evidence="7">
    <location>
        <begin position="262"/>
        <end position="758"/>
    </location>
</feature>
<evidence type="ECO:0000259" key="8">
    <source>
        <dbReference type="Pfam" id="PF03522"/>
    </source>
</evidence>
<dbReference type="GO" id="GO:0016020">
    <property type="term" value="C:membrane"/>
    <property type="evidence" value="ECO:0007669"/>
    <property type="project" value="UniProtKB-SubCell"/>
</dbReference>
<dbReference type="GO" id="GO:0055075">
    <property type="term" value="P:potassium ion homeostasis"/>
    <property type="evidence" value="ECO:0007669"/>
    <property type="project" value="TreeGrafter"/>
</dbReference>
<feature type="region of interest" description="Disordered" evidence="5">
    <location>
        <begin position="1"/>
        <end position="58"/>
    </location>
</feature>
<dbReference type="GO" id="GO:0055064">
    <property type="term" value="P:chloride ion homeostasis"/>
    <property type="evidence" value="ECO:0007669"/>
    <property type="project" value="TreeGrafter"/>
</dbReference>
<proteinExistence type="predicted"/>
<sequence>MSGKTVEVSDTINEKQSKEPDTDGTTPNTDVKIEITDPSGEKTSVTESGVGGKTSIAVPVQERKVSNVQIHLEGISEDDSEDSQSRSRKSSHATQLLHYVPLAHANQRKLSADPFYLNPRRYSIDPLRRDSRKISLVHDLISPGSGEPSRKTSVEAFYLPGIKPKYSLISVGSDWDQQDTFETLPHEEHYSRDLYVAVESGDLRQRPTLEELRSEESKSEPRTPGFSKPKDLFEDELEDPKYPEPLPQKRTSDPSKFGWIQGVLVRCLLNIFGVMLFLRMTWITGQAGIGLTSVIILLSSFVTTVTTLSMSAICTNGEVKGGGAYYMISRSLGPEFGGSIGVVFSLANAVAAAMYVVGFAETVQGLMSDYNATITGHALNDVRIIGCATSVLLLGIVIIGMEWEAKAQLGLLVILTTAIVNYFVGTLIPPGADKQWKGVVGYNAKAFSDNFGPGFRDGEGFFSVFSIFFPAATGILAGANISGDLKDPQSAIPKGTMLAIVITTLTYLGMAWTAGGCILRDALGYAPDNVTIPTVESITNCELYNQTCTYGLIPDKGAVGIASAFEPLILAGIFSATLSSALASMVGAPKVFQALGKDKLFPLLEFFAKGYGKSGEPRRGYLLTFFICVGMTCIGALDLIAPIISNFFLMAYALINYSCFDASLADSPGFRPAFKFYNKWISLLGALLCLAVMFLINWWAALVTFVVVGALYLFVRTKKPDVNWGSSTQAHAYREALVRTLSLVKVEEHVKNFRPQLLVMSGFPRNRPGLIDFAALISKKQSLLISGHVFMGDMSEHVKNVRSTAAYKWFRNHRIKAFYNSVVTPTLRIGAQVLMQALGIGKLRPNTLLLGYKADWAKSSPDEVDDYFNVIQDAFDLKYGVGILRTREGFDVNKVPDDQVAIADEIESEEEMEEASDEDTTDAEKSPTETSSQKSRKTGHSYTFETTPNQKSSKTGAPVFRRLNTLQEGVENPAYNGEMNGTKEGFQQQMSVISSRSSSIFKDKQYGTIDVYWLFDDGGLTLLIPYILSKRKEFKNCKLRVFCAGTKKDNYEQDRIRLASLLKKFRIEYSDLTVIPNLWKKPTLTMYKEFESTIHKWRLRPHEFTEEYPWKISDSDLLANKQKTYRNIRLREQLLIHSPEASLIVMTLPVPKREASPAALYMGWLDYLTRDLPPTLLLRGNQESVLTYYS</sequence>
<feature type="compositionally biased region" description="Acidic residues" evidence="5">
    <location>
        <begin position="905"/>
        <end position="921"/>
    </location>
</feature>
<keyword evidence="4 6" id="KW-0472">Membrane</keyword>
<dbReference type="FunFam" id="1.20.1740.10:FF:000022">
    <property type="entry name" value="Bumetanide-sensitive na-k-cl cotransport protein"/>
    <property type="match status" value="1"/>
</dbReference>
<accession>A0AA88YI12</accession>
<feature type="transmembrane region" description="Helical" evidence="6">
    <location>
        <begin position="336"/>
        <end position="357"/>
    </location>
</feature>
<evidence type="ECO:0000259" key="7">
    <source>
        <dbReference type="Pfam" id="PF00324"/>
    </source>
</evidence>
<dbReference type="PANTHER" id="PTHR11827:SF103">
    <property type="entry name" value="SODIUM CHLORIDE COTRANSPORTER 69, ISOFORM E"/>
    <property type="match status" value="1"/>
</dbReference>
<dbReference type="NCBIfam" id="TIGR00930">
    <property type="entry name" value="2a30"/>
    <property type="match status" value="1"/>
</dbReference>
<dbReference type="PANTHER" id="PTHR11827">
    <property type="entry name" value="SOLUTE CARRIER FAMILY 12, CATION COTRANSPORTERS"/>
    <property type="match status" value="1"/>
</dbReference>
<dbReference type="AlphaFoldDB" id="A0AA88YI12"/>
<evidence type="ECO:0000256" key="6">
    <source>
        <dbReference type="SAM" id="Phobius"/>
    </source>
</evidence>
<dbReference type="Pfam" id="PF00324">
    <property type="entry name" value="AA_permease"/>
    <property type="match status" value="1"/>
</dbReference>
<feature type="transmembrane region" description="Helical" evidence="6">
    <location>
        <begin position="461"/>
        <end position="483"/>
    </location>
</feature>
<keyword evidence="3 6" id="KW-1133">Transmembrane helix</keyword>
<evidence type="ECO:0000256" key="2">
    <source>
        <dbReference type="ARBA" id="ARBA00022692"/>
    </source>
</evidence>
<dbReference type="GO" id="GO:0006884">
    <property type="term" value="P:cell volume homeostasis"/>
    <property type="evidence" value="ECO:0007669"/>
    <property type="project" value="TreeGrafter"/>
</dbReference>
<name>A0AA88YI12_PINIB</name>